<gene>
    <name evidence="2" type="ORF">E2C01_054611</name>
</gene>
<keyword evidence="3" id="KW-1185">Reference proteome</keyword>
<dbReference type="EMBL" id="VSRR010017661">
    <property type="protein sequence ID" value="MPC60562.1"/>
    <property type="molecule type" value="Genomic_DNA"/>
</dbReference>
<protein>
    <submittedName>
        <fullName evidence="2">Uncharacterized protein</fullName>
    </submittedName>
</protein>
<feature type="region of interest" description="Disordered" evidence="1">
    <location>
        <begin position="22"/>
        <end position="43"/>
    </location>
</feature>
<feature type="compositionally biased region" description="Low complexity" evidence="1">
    <location>
        <begin position="172"/>
        <end position="204"/>
    </location>
</feature>
<proteinExistence type="predicted"/>
<name>A0A5B7GP47_PORTR</name>
<evidence type="ECO:0000256" key="1">
    <source>
        <dbReference type="SAM" id="MobiDB-lite"/>
    </source>
</evidence>
<evidence type="ECO:0000313" key="3">
    <source>
        <dbReference type="Proteomes" id="UP000324222"/>
    </source>
</evidence>
<accession>A0A5B7GP47</accession>
<comment type="caution">
    <text evidence="2">The sequence shown here is derived from an EMBL/GenBank/DDBJ whole genome shotgun (WGS) entry which is preliminary data.</text>
</comment>
<organism evidence="2 3">
    <name type="scientific">Portunus trituberculatus</name>
    <name type="common">Swimming crab</name>
    <name type="synonym">Neptunus trituberculatus</name>
    <dbReference type="NCBI Taxonomy" id="210409"/>
    <lineage>
        <taxon>Eukaryota</taxon>
        <taxon>Metazoa</taxon>
        <taxon>Ecdysozoa</taxon>
        <taxon>Arthropoda</taxon>
        <taxon>Crustacea</taxon>
        <taxon>Multicrustacea</taxon>
        <taxon>Malacostraca</taxon>
        <taxon>Eumalacostraca</taxon>
        <taxon>Eucarida</taxon>
        <taxon>Decapoda</taxon>
        <taxon>Pleocyemata</taxon>
        <taxon>Brachyura</taxon>
        <taxon>Eubrachyura</taxon>
        <taxon>Portunoidea</taxon>
        <taxon>Portunidae</taxon>
        <taxon>Portuninae</taxon>
        <taxon>Portunus</taxon>
    </lineage>
</organism>
<dbReference type="AlphaFoldDB" id="A0A5B7GP47"/>
<dbReference type="Proteomes" id="UP000324222">
    <property type="component" value="Unassembled WGS sequence"/>
</dbReference>
<evidence type="ECO:0000313" key="2">
    <source>
        <dbReference type="EMBL" id="MPC60562.1"/>
    </source>
</evidence>
<feature type="region of interest" description="Disordered" evidence="1">
    <location>
        <begin position="167"/>
        <end position="204"/>
    </location>
</feature>
<reference evidence="2 3" key="1">
    <citation type="submission" date="2019-05" db="EMBL/GenBank/DDBJ databases">
        <title>Another draft genome of Portunus trituberculatus and its Hox gene families provides insights of decapod evolution.</title>
        <authorList>
            <person name="Jeong J.-H."/>
            <person name="Song I."/>
            <person name="Kim S."/>
            <person name="Choi T."/>
            <person name="Kim D."/>
            <person name="Ryu S."/>
            <person name="Kim W."/>
        </authorList>
    </citation>
    <scope>NUCLEOTIDE SEQUENCE [LARGE SCALE GENOMIC DNA]</scope>
    <source>
        <tissue evidence="2">Muscle</tissue>
    </source>
</reference>
<sequence length="204" mass="23078">MAVLQVFSNAIPLILTLRQQASGGRGRRITDHRNSSDTPYRNYGSDTAPNHLSILSPHYHHHRCHSPLGPSHLTPQPPLPHYIPRLLHTKLHNTTTSSPAVVLASNYFLYTSLYCHLTTRTQPPDTITTITTLHTKITAYHCPQHQKKGRFYIITCYSVGIREPHTHHDNHNSAYNTTTANTITTTTTTPRSPHTLLTTYQQHQ</sequence>